<dbReference type="AlphaFoldDB" id="A0A8J3M8S4"/>
<evidence type="ECO:0000313" key="7">
    <source>
        <dbReference type="Proteomes" id="UP000626220"/>
    </source>
</evidence>
<dbReference type="GO" id="GO:0006542">
    <property type="term" value="P:glutamine biosynthetic process"/>
    <property type="evidence" value="ECO:0007669"/>
    <property type="project" value="InterPro"/>
</dbReference>
<dbReference type="PANTHER" id="PTHR43785">
    <property type="entry name" value="GAMMA-GLUTAMYLPUTRESCINE SYNTHETASE"/>
    <property type="match status" value="1"/>
</dbReference>
<reference evidence="6" key="1">
    <citation type="journal article" date="2014" name="Int. J. Syst. Evol. Microbiol.">
        <title>Complete genome sequence of Corynebacterium casei LMG S-19264T (=DSM 44701T), isolated from a smear-ripened cheese.</title>
        <authorList>
            <consortium name="US DOE Joint Genome Institute (JGI-PGF)"/>
            <person name="Walter F."/>
            <person name="Albersmeier A."/>
            <person name="Kalinowski J."/>
            <person name="Ruckert C."/>
        </authorList>
    </citation>
    <scope>NUCLEOTIDE SEQUENCE</scope>
    <source>
        <strain evidence="6">KCTC 42650</strain>
    </source>
</reference>
<evidence type="ECO:0000256" key="3">
    <source>
        <dbReference type="PROSITE-ProRule" id="PRU01331"/>
    </source>
</evidence>
<dbReference type="SUPFAM" id="SSF54368">
    <property type="entry name" value="Glutamine synthetase, N-terminal domain"/>
    <property type="match status" value="1"/>
</dbReference>
<dbReference type="PANTHER" id="PTHR43785:SF12">
    <property type="entry name" value="TYPE-1 GLUTAMINE SYNTHETASE 2"/>
    <property type="match status" value="1"/>
</dbReference>
<keyword evidence="2" id="KW-0436">Ligase</keyword>
<reference evidence="6" key="2">
    <citation type="submission" date="2020-09" db="EMBL/GenBank/DDBJ databases">
        <authorList>
            <person name="Sun Q."/>
            <person name="Kim S."/>
        </authorList>
    </citation>
    <scope>NUCLEOTIDE SEQUENCE</scope>
    <source>
        <strain evidence="6">KCTC 42650</strain>
    </source>
</reference>
<comment type="cofactor">
    <cofactor evidence="1">
        <name>Mg(2+)</name>
        <dbReference type="ChEBI" id="CHEBI:18420"/>
    </cofactor>
</comment>
<dbReference type="Gene3D" id="3.30.590.10">
    <property type="entry name" value="Glutamine synthetase/guanido kinase, catalytic domain"/>
    <property type="match status" value="1"/>
</dbReference>
<dbReference type="Gene3D" id="3.10.20.70">
    <property type="entry name" value="Glutamine synthetase, N-terminal domain"/>
    <property type="match status" value="1"/>
</dbReference>
<evidence type="ECO:0000259" key="5">
    <source>
        <dbReference type="PROSITE" id="PS51987"/>
    </source>
</evidence>
<dbReference type="PROSITE" id="PS51987">
    <property type="entry name" value="GS_CATALYTIC"/>
    <property type="match status" value="1"/>
</dbReference>
<keyword evidence="7" id="KW-1185">Reference proteome</keyword>
<proteinExistence type="inferred from homology"/>
<dbReference type="Pfam" id="PF00120">
    <property type="entry name" value="Gln-synt_C"/>
    <property type="match status" value="1"/>
</dbReference>
<evidence type="ECO:0000256" key="4">
    <source>
        <dbReference type="RuleBase" id="RU000384"/>
    </source>
</evidence>
<dbReference type="GO" id="GO:0004356">
    <property type="term" value="F:glutamine synthetase activity"/>
    <property type="evidence" value="ECO:0007669"/>
    <property type="project" value="InterPro"/>
</dbReference>
<dbReference type="InterPro" id="IPR036651">
    <property type="entry name" value="Gln_synt_N_sf"/>
</dbReference>
<dbReference type="InterPro" id="IPR014746">
    <property type="entry name" value="Gln_synth/guanido_kin_cat_dom"/>
</dbReference>
<evidence type="ECO:0000313" key="6">
    <source>
        <dbReference type="EMBL" id="GHF54858.1"/>
    </source>
</evidence>
<dbReference type="EMBL" id="BNCJ01000007">
    <property type="protein sequence ID" value="GHF54858.1"/>
    <property type="molecule type" value="Genomic_DNA"/>
</dbReference>
<name>A0A8J3M8S4_9RHOB</name>
<gene>
    <name evidence="6" type="ORF">GCM10017056_27980</name>
</gene>
<comment type="caution">
    <text evidence="6">The sequence shown here is derived from an EMBL/GenBank/DDBJ whole genome shotgun (WGS) entry which is preliminary data.</text>
</comment>
<organism evidence="6 7">
    <name type="scientific">Seohaeicola zhoushanensis</name>
    <dbReference type="NCBI Taxonomy" id="1569283"/>
    <lineage>
        <taxon>Bacteria</taxon>
        <taxon>Pseudomonadati</taxon>
        <taxon>Pseudomonadota</taxon>
        <taxon>Alphaproteobacteria</taxon>
        <taxon>Rhodobacterales</taxon>
        <taxon>Roseobacteraceae</taxon>
        <taxon>Seohaeicola</taxon>
    </lineage>
</organism>
<dbReference type="RefSeq" id="WP_229864116.1">
    <property type="nucleotide sequence ID" value="NZ_BNCJ01000007.1"/>
</dbReference>
<feature type="domain" description="GS catalytic" evidence="5">
    <location>
        <begin position="139"/>
        <end position="479"/>
    </location>
</feature>
<dbReference type="SMART" id="SM01230">
    <property type="entry name" value="Gln-synt_C"/>
    <property type="match status" value="1"/>
</dbReference>
<evidence type="ECO:0000256" key="2">
    <source>
        <dbReference type="ARBA" id="ARBA00022598"/>
    </source>
</evidence>
<comment type="similarity">
    <text evidence="3 4">Belongs to the glutamine synthetase family.</text>
</comment>
<dbReference type="InterPro" id="IPR008146">
    <property type="entry name" value="Gln_synth_cat_dom"/>
</dbReference>
<dbReference type="SUPFAM" id="SSF55931">
    <property type="entry name" value="Glutamine synthetase/guanido kinase"/>
    <property type="match status" value="1"/>
</dbReference>
<sequence length="479" mass="51728">MSEPGALARLGLTGPDHDEASAALLARVAEAGLETIRVVFADQHGLLRGKTVVSEALGSVLRNGLAAPSTLLLKDTSHRTVFPVWSEDPGIGAGLMRGASDVLMVPDPASLWILPWAPHSAWLMADVAFRDGTPIPFTSRTVLAQAEASLAAQGMRALMGLEVEFHVFERLDTGLDHAQTTMPGAPVQTRALNQGYQFLTETRYAEAEGMLDSLRRAAQAMGMPVRSVEIEMGPSQFEFTFDPGPPMAQAETMVMFRTLVKEVCAAQGLHASFMAKPRLENIAANGWHVHQSVTDAAGRNIFMPGADGSLRAQAQGWIAGLLAHAPALSLLMAPTVNSYKRYQPFQLAPNRIAWGRDNRGAMLRLLSAPGDPASRVENRAPDSTANPYYAFAGQIAAGLDGIAQGMTLPPETLSPYDSAAPLLPTNMATAIAAFEGSEMLHHEFGSDFVDYLARIKRAEWERYLGSVSEWEQAEYFNLF</sequence>
<dbReference type="Proteomes" id="UP000626220">
    <property type="component" value="Unassembled WGS sequence"/>
</dbReference>
<accession>A0A8J3M8S4</accession>
<evidence type="ECO:0000256" key="1">
    <source>
        <dbReference type="ARBA" id="ARBA00001946"/>
    </source>
</evidence>
<protein>
    <submittedName>
        <fullName evidence="6">Glutamine synthetase</fullName>
    </submittedName>
</protein>